<dbReference type="InterPro" id="IPR051532">
    <property type="entry name" value="Ester_Hydrolysis_Enzymes"/>
</dbReference>
<keyword evidence="1" id="KW-0732">Signal</keyword>
<protein>
    <recommendedName>
        <fullName evidence="2">SGNH hydrolase-type esterase domain-containing protein</fullName>
    </recommendedName>
</protein>
<evidence type="ECO:0000313" key="3">
    <source>
        <dbReference type="EMBL" id="RUL87680.1"/>
    </source>
</evidence>
<dbReference type="Gene3D" id="3.40.50.1110">
    <property type="entry name" value="SGNH hydrolase"/>
    <property type="match status" value="1"/>
</dbReference>
<dbReference type="InterPro" id="IPR013830">
    <property type="entry name" value="SGNH_hydro"/>
</dbReference>
<dbReference type="RefSeq" id="WP_126725390.1">
    <property type="nucleotide sequence ID" value="NZ_RYZH01000018.1"/>
</dbReference>
<dbReference type="PANTHER" id="PTHR30383">
    <property type="entry name" value="THIOESTERASE 1/PROTEASE 1/LYSOPHOSPHOLIPASE L1"/>
    <property type="match status" value="1"/>
</dbReference>
<gene>
    <name evidence="3" type="ORF">TsocGM_10855</name>
</gene>
<evidence type="ECO:0000313" key="4">
    <source>
        <dbReference type="Proteomes" id="UP000280296"/>
    </source>
</evidence>
<feature type="signal peptide" evidence="1">
    <location>
        <begin position="1"/>
        <end position="23"/>
    </location>
</feature>
<dbReference type="PANTHER" id="PTHR30383:SF5">
    <property type="entry name" value="SGNH HYDROLASE-TYPE ESTERASE DOMAIN-CONTAINING PROTEIN"/>
    <property type="match status" value="1"/>
</dbReference>
<dbReference type="Proteomes" id="UP000280296">
    <property type="component" value="Unassembled WGS sequence"/>
</dbReference>
<dbReference type="SUPFAM" id="SSF52266">
    <property type="entry name" value="SGNH hydrolase"/>
    <property type="match status" value="1"/>
</dbReference>
<dbReference type="EMBL" id="RYZH01000018">
    <property type="protein sequence ID" value="RUL87680.1"/>
    <property type="molecule type" value="Genomic_DNA"/>
</dbReference>
<comment type="caution">
    <text evidence="3">The sequence shown here is derived from an EMBL/GenBank/DDBJ whole genome shotgun (WGS) entry which is preliminary data.</text>
</comment>
<dbReference type="InterPro" id="IPR036514">
    <property type="entry name" value="SGNH_hydro_sf"/>
</dbReference>
<dbReference type="Pfam" id="PF13472">
    <property type="entry name" value="Lipase_GDSL_2"/>
    <property type="match status" value="1"/>
</dbReference>
<reference evidence="3 4" key="1">
    <citation type="submission" date="2018-12" db="EMBL/GenBank/DDBJ databases">
        <authorList>
            <person name="Toschakov S.V."/>
        </authorList>
    </citation>
    <scope>NUCLEOTIDE SEQUENCE [LARGE SCALE GENOMIC DNA]</scope>
    <source>
        <strain evidence="3 4">GM2012</strain>
    </source>
</reference>
<accession>A0A432MK92</accession>
<feature type="domain" description="SGNH hydrolase-type esterase" evidence="2">
    <location>
        <begin position="78"/>
        <end position="223"/>
    </location>
</feature>
<proteinExistence type="predicted"/>
<dbReference type="OrthoDB" id="2513075at2"/>
<dbReference type="AlphaFoldDB" id="A0A432MK92"/>
<name>A0A432MK92_9BACT</name>
<evidence type="ECO:0000256" key="1">
    <source>
        <dbReference type="SAM" id="SignalP"/>
    </source>
</evidence>
<keyword evidence="4" id="KW-1185">Reference proteome</keyword>
<evidence type="ECO:0000259" key="2">
    <source>
        <dbReference type="Pfam" id="PF13472"/>
    </source>
</evidence>
<reference evidence="3 4" key="2">
    <citation type="submission" date="2019-01" db="EMBL/GenBank/DDBJ databases">
        <title>Tautonia sociabilis, a novel thermotolerant planctomycete of Isosphaeraceae family, isolated from a 4000 m deep subterranean habitat.</title>
        <authorList>
            <person name="Kovaleva O.L."/>
            <person name="Elcheninov A.G."/>
            <person name="Van Heerden E."/>
            <person name="Toshchakov S.V."/>
            <person name="Novikov A."/>
            <person name="Bonch-Osmolovskaya E.A."/>
            <person name="Kublanov I.V."/>
        </authorList>
    </citation>
    <scope>NUCLEOTIDE SEQUENCE [LARGE SCALE GENOMIC DNA]</scope>
    <source>
        <strain evidence="3 4">GM2012</strain>
    </source>
</reference>
<organism evidence="3 4">
    <name type="scientific">Tautonia sociabilis</name>
    <dbReference type="NCBI Taxonomy" id="2080755"/>
    <lineage>
        <taxon>Bacteria</taxon>
        <taxon>Pseudomonadati</taxon>
        <taxon>Planctomycetota</taxon>
        <taxon>Planctomycetia</taxon>
        <taxon>Isosphaerales</taxon>
        <taxon>Isosphaeraceae</taxon>
        <taxon>Tautonia</taxon>
    </lineage>
</organism>
<sequence>MMIATIPPIRSLLIALASFGLGAIPGATARAGQDAPPDPDPSRFSKEIEAFELADRQRPPSPGGILFVGSSSIRRWDLEASFPEIEVTNRGFGGSQLSDAIHFADRIIAPHRPRLIVLYEGDNDINAGKSAERVRDDLLRLADRCRSIAPEATLIVLSIKPSPARADLWPEMQRANALFKRLAAEHDRIDFVDVASPLLGPGGEMRPELYVEDELHLNDLGYAQWAEVLRPILLGRSR</sequence>
<dbReference type="GO" id="GO:0004622">
    <property type="term" value="F:phosphatidylcholine lysophospholipase activity"/>
    <property type="evidence" value="ECO:0007669"/>
    <property type="project" value="TreeGrafter"/>
</dbReference>
<feature type="chain" id="PRO_5019459940" description="SGNH hydrolase-type esterase domain-containing protein" evidence="1">
    <location>
        <begin position="24"/>
        <end position="238"/>
    </location>
</feature>